<sequence length="99" mass="11697">MKNPTVSVIMAAHTVDYLSHAYIWTEIDIVYAYVEVKKELAAFRSKCREKHEKPLKKLQLEEWLKEKRLLRQENSLWRRMGVVKSGRLVALRALNCNLL</sequence>
<evidence type="ECO:0000313" key="2">
    <source>
        <dbReference type="Proteomes" id="UP000789831"/>
    </source>
</evidence>
<proteinExistence type="predicted"/>
<accession>A0A9N9CAD2</accession>
<comment type="caution">
    <text evidence="1">The sequence shown here is derived from an EMBL/GenBank/DDBJ whole genome shotgun (WGS) entry which is preliminary data.</text>
</comment>
<evidence type="ECO:0000313" key="1">
    <source>
        <dbReference type="EMBL" id="CAG8593121.1"/>
    </source>
</evidence>
<reference evidence="1" key="1">
    <citation type="submission" date="2021-06" db="EMBL/GenBank/DDBJ databases">
        <authorList>
            <person name="Kallberg Y."/>
            <person name="Tangrot J."/>
            <person name="Rosling A."/>
        </authorList>
    </citation>
    <scope>NUCLEOTIDE SEQUENCE</scope>
    <source>
        <strain evidence="1">MT106</strain>
    </source>
</reference>
<gene>
    <name evidence="1" type="ORF">AGERDE_LOCUS8706</name>
</gene>
<name>A0A9N9CAD2_9GLOM</name>
<organism evidence="1 2">
    <name type="scientific">Ambispora gerdemannii</name>
    <dbReference type="NCBI Taxonomy" id="144530"/>
    <lineage>
        <taxon>Eukaryota</taxon>
        <taxon>Fungi</taxon>
        <taxon>Fungi incertae sedis</taxon>
        <taxon>Mucoromycota</taxon>
        <taxon>Glomeromycotina</taxon>
        <taxon>Glomeromycetes</taxon>
        <taxon>Archaeosporales</taxon>
        <taxon>Ambisporaceae</taxon>
        <taxon>Ambispora</taxon>
    </lineage>
</organism>
<protein>
    <submittedName>
        <fullName evidence="1">7105_t:CDS:1</fullName>
    </submittedName>
</protein>
<dbReference type="OrthoDB" id="5563539at2759"/>
<dbReference type="AlphaFoldDB" id="A0A9N9CAD2"/>
<dbReference type="Proteomes" id="UP000789831">
    <property type="component" value="Unassembled WGS sequence"/>
</dbReference>
<dbReference type="EMBL" id="CAJVPL010001936">
    <property type="protein sequence ID" value="CAG8593121.1"/>
    <property type="molecule type" value="Genomic_DNA"/>
</dbReference>
<keyword evidence="2" id="KW-1185">Reference proteome</keyword>